<protein>
    <submittedName>
        <fullName evidence="1">Putative terminase</fullName>
    </submittedName>
</protein>
<name>A0A6M3JB72_9ZZZZ</name>
<dbReference type="Gene3D" id="3.40.50.300">
    <property type="entry name" value="P-loop containing nucleotide triphosphate hydrolases"/>
    <property type="match status" value="1"/>
</dbReference>
<dbReference type="AlphaFoldDB" id="A0A6M3JB72"/>
<dbReference type="InterPro" id="IPR027417">
    <property type="entry name" value="P-loop_NTPase"/>
</dbReference>
<dbReference type="EMBL" id="MT141553">
    <property type="protein sequence ID" value="QJA66332.1"/>
    <property type="molecule type" value="Genomic_DNA"/>
</dbReference>
<reference evidence="1" key="1">
    <citation type="submission" date="2020-03" db="EMBL/GenBank/DDBJ databases">
        <title>The deep terrestrial virosphere.</title>
        <authorList>
            <person name="Holmfeldt K."/>
            <person name="Nilsson E."/>
            <person name="Simone D."/>
            <person name="Lopez-Fernandez M."/>
            <person name="Wu X."/>
            <person name="de Brujin I."/>
            <person name="Lundin D."/>
            <person name="Andersson A."/>
            <person name="Bertilsson S."/>
            <person name="Dopson M."/>
        </authorList>
    </citation>
    <scope>NUCLEOTIDE SEQUENCE</scope>
    <source>
        <strain evidence="1">MM415B00355</strain>
    </source>
</reference>
<proteinExistence type="predicted"/>
<accession>A0A6M3JB72</accession>
<evidence type="ECO:0000313" key="1">
    <source>
        <dbReference type="EMBL" id="QJA66332.1"/>
    </source>
</evidence>
<organism evidence="1">
    <name type="scientific">viral metagenome</name>
    <dbReference type="NCBI Taxonomy" id="1070528"/>
    <lineage>
        <taxon>unclassified sequences</taxon>
        <taxon>metagenomes</taxon>
        <taxon>organismal metagenomes</taxon>
    </lineage>
</organism>
<sequence length="440" mass="48976">MTSPARFKVVAAGRRSGKTERGKQEGVVLATAIQEVEEDWFVFLAPTRDQAKRIFWEDVKGLVPTWAVARKYEGDLVLRLWNTANVAVVGMDRPQRIEGIPIRWFLFDEYGEARPDAWTSTLRPAVSTIGREGSGWFIGRPKGRNHFHRLFHYARARAAECLAADEVPDWDAFHWRSSEILSPEEIAAAKRDLDPLSYAQEYDAEFVSFEGRVYYAFDADVHAAERIGYDPTKPIAICLDFNVRPGVAAYVQEQFYVGRRTAVAANVTAVVGEVWIPRDSTTSSVCRRIVADLGPNGRISRRPDGHEGEVLMYGDATGGAKGSAKVAGSDWDIVRQELHPTFGARLKFRVPKANPRERVRVNAVNRRLLAADGTVSMLVDPVEAPHVVVDLEGVTWREGAVDEIDKRGDSDLTHVSDALGYYVARRWPISLGGGGTVTRL</sequence>
<gene>
    <name evidence="1" type="ORF">MM415B00355_0032</name>
</gene>